<dbReference type="RefSeq" id="WP_135250164.1">
    <property type="nucleotide sequence ID" value="NZ_SMLK01000003.1"/>
</dbReference>
<dbReference type="AlphaFoldDB" id="A0A4Z0BVJ8"/>
<organism evidence="2 3">
    <name type="scientific">Ramlibacter humi</name>
    <dbReference type="NCBI Taxonomy" id="2530451"/>
    <lineage>
        <taxon>Bacteria</taxon>
        <taxon>Pseudomonadati</taxon>
        <taxon>Pseudomonadota</taxon>
        <taxon>Betaproteobacteria</taxon>
        <taxon>Burkholderiales</taxon>
        <taxon>Comamonadaceae</taxon>
        <taxon>Ramlibacter</taxon>
    </lineage>
</organism>
<sequence>MNNAKRLAVLLSAAMLLSGTARAANDAVHASAAVSVAPVASVVVGSAALSAAAVAVPVTLSAAGATLVVKGVEASAKGTVYVLERVSDGARISVEVAGRVADGASRMVDKTVVSTVVASGIVLSAAGEVIAFIPNELGKALMHNERVTN</sequence>
<feature type="signal peptide" evidence="1">
    <location>
        <begin position="1"/>
        <end position="23"/>
    </location>
</feature>
<comment type="caution">
    <text evidence="2">The sequence shown here is derived from an EMBL/GenBank/DDBJ whole genome shotgun (WGS) entry which is preliminary data.</text>
</comment>
<proteinExistence type="predicted"/>
<evidence type="ECO:0000313" key="3">
    <source>
        <dbReference type="Proteomes" id="UP000297839"/>
    </source>
</evidence>
<feature type="chain" id="PRO_5021227861" evidence="1">
    <location>
        <begin position="24"/>
        <end position="149"/>
    </location>
</feature>
<dbReference type="EMBL" id="SMLK01000003">
    <property type="protein sequence ID" value="TFZ02065.1"/>
    <property type="molecule type" value="Genomic_DNA"/>
</dbReference>
<evidence type="ECO:0000256" key="1">
    <source>
        <dbReference type="SAM" id="SignalP"/>
    </source>
</evidence>
<keyword evidence="1" id="KW-0732">Signal</keyword>
<dbReference type="OrthoDB" id="5986644at2"/>
<dbReference type="Proteomes" id="UP000297839">
    <property type="component" value="Unassembled WGS sequence"/>
</dbReference>
<reference evidence="2 3" key="1">
    <citation type="submission" date="2019-03" db="EMBL/GenBank/DDBJ databases">
        <title>Ramlibacter sp. 18x22-1, whole genome shotgun sequence.</title>
        <authorList>
            <person name="Zhang X."/>
            <person name="Feng G."/>
            <person name="Zhu H."/>
        </authorList>
    </citation>
    <scope>NUCLEOTIDE SEQUENCE [LARGE SCALE GENOMIC DNA]</scope>
    <source>
        <strain evidence="2 3">18x22-1</strain>
    </source>
</reference>
<keyword evidence="3" id="KW-1185">Reference proteome</keyword>
<name>A0A4Z0BVJ8_9BURK</name>
<evidence type="ECO:0000313" key="2">
    <source>
        <dbReference type="EMBL" id="TFZ02065.1"/>
    </source>
</evidence>
<gene>
    <name evidence="2" type="ORF">EZ216_12885</name>
</gene>
<protein>
    <submittedName>
        <fullName evidence="2">Uncharacterized protein</fullName>
    </submittedName>
</protein>
<accession>A0A4Z0BVJ8</accession>